<dbReference type="RefSeq" id="WP_225918272.1">
    <property type="nucleotide sequence ID" value="NZ_BOPO01000004.1"/>
</dbReference>
<reference evidence="3" key="1">
    <citation type="journal article" date="2021" name="Int. J. Syst. Evol. Microbiol.">
        <title>Actinocatenispora comari sp. nov., an endophytic actinomycete isolated from aerial parts of Comarum salesowianum.</title>
        <authorList>
            <person name="Oyunbileg N."/>
            <person name="Iizaka Y."/>
            <person name="Hamada M."/>
            <person name="Davaapurev B.O."/>
            <person name="Fukumoto A."/>
            <person name="Tsetseg B."/>
            <person name="Kato F."/>
            <person name="Tamura T."/>
            <person name="Batkhuu J."/>
            <person name="Anzai Y."/>
        </authorList>
    </citation>
    <scope>NUCLEOTIDE SEQUENCE [LARGE SCALE GENOMIC DNA]</scope>
    <source>
        <strain evidence="3">NUM-2625</strain>
    </source>
</reference>
<dbReference type="Pfam" id="PF13601">
    <property type="entry name" value="HTH_34"/>
    <property type="match status" value="1"/>
</dbReference>
<dbReference type="Proteomes" id="UP000614996">
    <property type="component" value="Unassembled WGS sequence"/>
</dbReference>
<dbReference type="InterPro" id="IPR036388">
    <property type="entry name" value="WH-like_DNA-bd_sf"/>
</dbReference>
<dbReference type="SUPFAM" id="SSF46785">
    <property type="entry name" value="Winged helix' DNA-binding domain"/>
    <property type="match status" value="1"/>
</dbReference>
<dbReference type="EMBL" id="BOPO01000004">
    <property type="protein sequence ID" value="GIL25152.1"/>
    <property type="molecule type" value="Genomic_DNA"/>
</dbReference>
<name>A0A8J4A8P5_9ACTN</name>
<dbReference type="PANTHER" id="PTHR37318:SF1">
    <property type="entry name" value="BSL7504 PROTEIN"/>
    <property type="match status" value="1"/>
</dbReference>
<accession>A0A8J4A8P5</accession>
<keyword evidence="3" id="KW-1185">Reference proteome</keyword>
<feature type="domain" description="Winged helix DNA-binding" evidence="1">
    <location>
        <begin position="18"/>
        <end position="96"/>
    </location>
</feature>
<evidence type="ECO:0000313" key="3">
    <source>
        <dbReference type="Proteomes" id="UP000614996"/>
    </source>
</evidence>
<organism evidence="2 3">
    <name type="scientific">Actinocatenispora comari</name>
    <dbReference type="NCBI Taxonomy" id="2807577"/>
    <lineage>
        <taxon>Bacteria</taxon>
        <taxon>Bacillati</taxon>
        <taxon>Actinomycetota</taxon>
        <taxon>Actinomycetes</taxon>
        <taxon>Micromonosporales</taxon>
        <taxon>Micromonosporaceae</taxon>
        <taxon>Actinocatenispora</taxon>
    </lineage>
</organism>
<sequence>MTDTHPRHRLADALNSPVRLSIVAALSRVEKADFKVLRDTIEVSDSALSKQLTMLEDAGYVSISKGRSGRRPRTWVRLSRHGRDALDRHLAALQDIATLTPPTTMP</sequence>
<gene>
    <name evidence="2" type="ORF">NUM_04070</name>
</gene>
<protein>
    <submittedName>
        <fullName evidence="2">MarR family transcriptional regulator</fullName>
    </submittedName>
</protein>
<dbReference type="Gene3D" id="1.10.10.10">
    <property type="entry name" value="Winged helix-like DNA-binding domain superfamily/Winged helix DNA-binding domain"/>
    <property type="match status" value="1"/>
</dbReference>
<evidence type="ECO:0000313" key="2">
    <source>
        <dbReference type="EMBL" id="GIL25152.1"/>
    </source>
</evidence>
<evidence type="ECO:0000259" key="1">
    <source>
        <dbReference type="Pfam" id="PF13601"/>
    </source>
</evidence>
<comment type="caution">
    <text evidence="2">The sequence shown here is derived from an EMBL/GenBank/DDBJ whole genome shotgun (WGS) entry which is preliminary data.</text>
</comment>
<dbReference type="InterPro" id="IPR036390">
    <property type="entry name" value="WH_DNA-bd_sf"/>
</dbReference>
<proteinExistence type="predicted"/>
<dbReference type="PANTHER" id="PTHR37318">
    <property type="entry name" value="BSL7504 PROTEIN"/>
    <property type="match status" value="1"/>
</dbReference>
<dbReference type="AlphaFoldDB" id="A0A8J4A8P5"/>
<dbReference type="InterPro" id="IPR027395">
    <property type="entry name" value="WH_DNA-bd_dom"/>
</dbReference>